<dbReference type="PROSITE" id="PS51257">
    <property type="entry name" value="PROKAR_LIPOPROTEIN"/>
    <property type="match status" value="1"/>
</dbReference>
<accession>A0ABS2DSA0</accession>
<protein>
    <recommendedName>
        <fullName evidence="3">Lipoprotein</fullName>
    </recommendedName>
</protein>
<name>A0ABS2DSA0_9BURK</name>
<dbReference type="Proteomes" id="UP000715095">
    <property type="component" value="Unassembled WGS sequence"/>
</dbReference>
<dbReference type="RefSeq" id="WP_205102714.1">
    <property type="nucleotide sequence ID" value="NZ_JACJJC010000009.1"/>
</dbReference>
<keyword evidence="2" id="KW-1185">Reference proteome</keyword>
<evidence type="ECO:0000313" key="2">
    <source>
        <dbReference type="Proteomes" id="UP000715095"/>
    </source>
</evidence>
<dbReference type="EMBL" id="JACJJC010000009">
    <property type="protein sequence ID" value="MBM6704222.1"/>
    <property type="molecule type" value="Genomic_DNA"/>
</dbReference>
<evidence type="ECO:0008006" key="3">
    <source>
        <dbReference type="Google" id="ProtNLM"/>
    </source>
</evidence>
<evidence type="ECO:0000313" key="1">
    <source>
        <dbReference type="EMBL" id="MBM6704222.1"/>
    </source>
</evidence>
<reference evidence="1 2" key="1">
    <citation type="journal article" date="2021" name="Sci. Rep.">
        <title>The distribution of antibiotic resistance genes in chicken gut microbiota commensals.</title>
        <authorList>
            <person name="Juricova H."/>
            <person name="Matiasovicova J."/>
            <person name="Kubasova T."/>
            <person name="Cejkova D."/>
            <person name="Rychlik I."/>
        </authorList>
    </citation>
    <scope>NUCLEOTIDE SEQUENCE [LARGE SCALE GENOMIC DNA]</scope>
    <source>
        <strain evidence="1 2">An829</strain>
    </source>
</reference>
<organism evidence="1 2">
    <name type="scientific">Sutterella massiliensis</name>
    <dbReference type="NCBI Taxonomy" id="1816689"/>
    <lineage>
        <taxon>Bacteria</taxon>
        <taxon>Pseudomonadati</taxon>
        <taxon>Pseudomonadota</taxon>
        <taxon>Betaproteobacteria</taxon>
        <taxon>Burkholderiales</taxon>
        <taxon>Sutterellaceae</taxon>
        <taxon>Sutterella</taxon>
    </lineage>
</organism>
<proteinExistence type="predicted"/>
<comment type="caution">
    <text evidence="1">The sequence shown here is derived from an EMBL/GenBank/DDBJ whole genome shotgun (WGS) entry which is preliminary data.</text>
</comment>
<sequence length="140" mass="15405">MQLRSILAASAAVIVLAGCGATTLVLPPEQAVSASFSQSDIRTAILSAASARHWRVVEDVPGRVRVSYPSNERTMNYEATFDVNYSKAGYNIKYVKSYGLGEKLNCNGTDQLCIHRNVSKWVANLNADIQRFLVNPNRNE</sequence>
<gene>
    <name evidence="1" type="ORF">H6A60_06960</name>
</gene>